<proteinExistence type="predicted"/>
<accession>A0ABS1HDA7</accession>
<reference evidence="1 2" key="1">
    <citation type="submission" date="2020-12" db="EMBL/GenBank/DDBJ databases">
        <title>YIM B01967 draft genome.</title>
        <authorList>
            <person name="Yan X."/>
        </authorList>
    </citation>
    <scope>NUCLEOTIDE SEQUENCE [LARGE SCALE GENOMIC DNA]</scope>
    <source>
        <strain evidence="1 2">YIM B01967</strain>
    </source>
</reference>
<name>A0ABS1HDA7_9BACL</name>
<protein>
    <submittedName>
        <fullName evidence="1">Uncharacterized protein</fullName>
    </submittedName>
</protein>
<evidence type="ECO:0000313" key="2">
    <source>
        <dbReference type="Proteomes" id="UP000618943"/>
    </source>
</evidence>
<sequence length="71" mass="8766">MYVRLFLMGFLDELKEMLDQQEGYFEKINYQREMMQYLLVLDFNYYKQNTLDKELETLLASKVYNVVYKDV</sequence>
<dbReference type="Proteomes" id="UP000618943">
    <property type="component" value="Unassembled WGS sequence"/>
</dbReference>
<dbReference type="EMBL" id="JAEOAH010000069">
    <property type="protein sequence ID" value="MBK3497395.1"/>
    <property type="molecule type" value="Genomic_DNA"/>
</dbReference>
<organism evidence="1 2">
    <name type="scientific">Viridibacillus soli</name>
    <dbReference type="NCBI Taxonomy" id="2798301"/>
    <lineage>
        <taxon>Bacteria</taxon>
        <taxon>Bacillati</taxon>
        <taxon>Bacillota</taxon>
        <taxon>Bacilli</taxon>
        <taxon>Bacillales</taxon>
        <taxon>Caryophanaceae</taxon>
        <taxon>Viridibacillus</taxon>
    </lineage>
</organism>
<keyword evidence="2" id="KW-1185">Reference proteome</keyword>
<gene>
    <name evidence="1" type="ORF">JFL43_21795</name>
</gene>
<dbReference type="RefSeq" id="WP_200750667.1">
    <property type="nucleotide sequence ID" value="NZ_JAEOAH010000069.1"/>
</dbReference>
<evidence type="ECO:0000313" key="1">
    <source>
        <dbReference type="EMBL" id="MBK3497395.1"/>
    </source>
</evidence>
<comment type="caution">
    <text evidence="1">The sequence shown here is derived from an EMBL/GenBank/DDBJ whole genome shotgun (WGS) entry which is preliminary data.</text>
</comment>